<evidence type="ECO:0000256" key="6">
    <source>
        <dbReference type="PIRNR" id="PIRNR000185"/>
    </source>
</evidence>
<comment type="similarity">
    <text evidence="2 6 10">Belongs to the Glu/Leu/Phe/Val dehydrogenases family.</text>
</comment>
<dbReference type="Pfam" id="PF00208">
    <property type="entry name" value="ELFV_dehydrog"/>
    <property type="match status" value="1"/>
</dbReference>
<keyword evidence="13" id="KW-1185">Reference proteome</keyword>
<evidence type="ECO:0000256" key="5">
    <source>
        <dbReference type="ARBA" id="ARBA00048584"/>
    </source>
</evidence>
<dbReference type="InterPro" id="IPR050724">
    <property type="entry name" value="Glu_Leu_Phe_Val_DH"/>
</dbReference>
<organism evidence="12 13">
    <name type="scientific">Thalassotalea marina</name>
    <dbReference type="NCBI Taxonomy" id="1673741"/>
    <lineage>
        <taxon>Bacteria</taxon>
        <taxon>Pseudomonadati</taxon>
        <taxon>Pseudomonadota</taxon>
        <taxon>Gammaproteobacteria</taxon>
        <taxon>Alteromonadales</taxon>
        <taxon>Colwelliaceae</taxon>
        <taxon>Thalassotalea</taxon>
    </lineage>
</organism>
<keyword evidence="8" id="KW-0547">Nucleotide-binding</keyword>
<comment type="subunit">
    <text evidence="3">Homohexamer.</text>
</comment>
<evidence type="ECO:0000256" key="3">
    <source>
        <dbReference type="ARBA" id="ARBA00011643"/>
    </source>
</evidence>
<proteinExistence type="inferred from homology"/>
<dbReference type="AlphaFoldDB" id="A0A919ENJ9"/>
<keyword evidence="8" id="KW-0520">NAD</keyword>
<evidence type="ECO:0000256" key="1">
    <source>
        <dbReference type="ARBA" id="ARBA00003868"/>
    </source>
</evidence>
<dbReference type="PANTHER" id="PTHR43571">
    <property type="entry name" value="NADP-SPECIFIC GLUTAMATE DEHYDROGENASE 1-RELATED"/>
    <property type="match status" value="1"/>
</dbReference>
<feature type="binding site" evidence="8">
    <location>
        <position position="91"/>
    </location>
    <ligand>
        <name>substrate</name>
    </ligand>
</feature>
<feature type="binding site" evidence="8">
    <location>
        <position position="166"/>
    </location>
    <ligand>
        <name>substrate</name>
    </ligand>
</feature>
<dbReference type="PROSITE" id="PS00074">
    <property type="entry name" value="GLFV_DEHYDROGENASE"/>
    <property type="match status" value="1"/>
</dbReference>
<feature type="binding site" evidence="8">
    <location>
        <position position="241"/>
    </location>
    <ligand>
        <name>NAD(+)</name>
        <dbReference type="ChEBI" id="CHEBI:57540"/>
    </ligand>
</feature>
<dbReference type="GO" id="GO:0005829">
    <property type="term" value="C:cytosol"/>
    <property type="evidence" value="ECO:0007669"/>
    <property type="project" value="TreeGrafter"/>
</dbReference>
<evidence type="ECO:0000256" key="2">
    <source>
        <dbReference type="ARBA" id="ARBA00006382"/>
    </source>
</evidence>
<dbReference type="PIRSF" id="PIRSF000185">
    <property type="entry name" value="Glu_DH"/>
    <property type="match status" value="1"/>
</dbReference>
<comment type="catalytic activity">
    <reaction evidence="5">
        <text>L-glutamate + NADP(+) + H2O = 2-oxoglutarate + NH4(+) + NADPH + H(+)</text>
        <dbReference type="Rhea" id="RHEA:11612"/>
        <dbReference type="ChEBI" id="CHEBI:15377"/>
        <dbReference type="ChEBI" id="CHEBI:15378"/>
        <dbReference type="ChEBI" id="CHEBI:16810"/>
        <dbReference type="ChEBI" id="CHEBI:28938"/>
        <dbReference type="ChEBI" id="CHEBI:29985"/>
        <dbReference type="ChEBI" id="CHEBI:57783"/>
        <dbReference type="ChEBI" id="CHEBI:58349"/>
        <dbReference type="EC" id="1.4.1.4"/>
    </reaction>
</comment>
<dbReference type="SMART" id="SM00839">
    <property type="entry name" value="ELFV_dehydrog"/>
    <property type="match status" value="1"/>
</dbReference>
<dbReference type="RefSeq" id="WP_189774023.1">
    <property type="nucleotide sequence ID" value="NZ_BNCK01000011.1"/>
</dbReference>
<dbReference type="FunFam" id="3.40.50.720:FF:000030">
    <property type="entry name" value="Glutamate dehydrogenase"/>
    <property type="match status" value="1"/>
</dbReference>
<feature type="domain" description="Glutamate/phenylalanine/leucine/valine/L-tryptophan dehydrogenase C-terminal" evidence="11">
    <location>
        <begin position="203"/>
        <end position="438"/>
    </location>
</feature>
<evidence type="ECO:0000256" key="4">
    <source>
        <dbReference type="ARBA" id="ARBA00023002"/>
    </source>
</evidence>
<reference evidence="12" key="2">
    <citation type="submission" date="2020-09" db="EMBL/GenBank/DDBJ databases">
        <authorList>
            <person name="Sun Q."/>
            <person name="Kim S."/>
        </authorList>
    </citation>
    <scope>NUCLEOTIDE SEQUENCE</scope>
    <source>
        <strain evidence="12">KCTC 42731</strain>
    </source>
</reference>
<feature type="binding site" evidence="8">
    <location>
        <position position="112"/>
    </location>
    <ligand>
        <name>substrate</name>
    </ligand>
</feature>
<dbReference type="PANTHER" id="PTHR43571:SF1">
    <property type="entry name" value="NADP-SPECIFIC GLUTAMATE DEHYDROGENASE 1-RELATED"/>
    <property type="match status" value="1"/>
</dbReference>
<reference evidence="12" key="1">
    <citation type="journal article" date="2014" name="Int. J. Syst. Evol. Microbiol.">
        <title>Complete genome sequence of Corynebacterium casei LMG S-19264T (=DSM 44701T), isolated from a smear-ripened cheese.</title>
        <authorList>
            <consortium name="US DOE Joint Genome Institute (JGI-PGF)"/>
            <person name="Walter F."/>
            <person name="Albersmeier A."/>
            <person name="Kalinowski J."/>
            <person name="Ruckert C."/>
        </authorList>
    </citation>
    <scope>NUCLEOTIDE SEQUENCE</scope>
    <source>
        <strain evidence="12">KCTC 42731</strain>
    </source>
</reference>
<evidence type="ECO:0000256" key="9">
    <source>
        <dbReference type="PIRSR" id="PIRSR000185-3"/>
    </source>
</evidence>
<dbReference type="SUPFAM" id="SSF53223">
    <property type="entry name" value="Aminoacid dehydrogenase-like, N-terminal domain"/>
    <property type="match status" value="1"/>
</dbReference>
<dbReference type="NCBIfam" id="NF006929">
    <property type="entry name" value="PRK09414.1"/>
    <property type="match status" value="1"/>
</dbReference>
<dbReference type="InterPro" id="IPR006097">
    <property type="entry name" value="Glu/Leu/Phe/Val/Trp_DH_dimer"/>
</dbReference>
<dbReference type="PRINTS" id="PR00082">
    <property type="entry name" value="GLFDHDRGNASE"/>
</dbReference>
<dbReference type="Gene3D" id="3.40.50.720">
    <property type="entry name" value="NAD(P)-binding Rossmann-like Domain"/>
    <property type="match status" value="1"/>
</dbReference>
<dbReference type="GO" id="GO:0004354">
    <property type="term" value="F:glutamate dehydrogenase (NADP+) activity"/>
    <property type="evidence" value="ECO:0007669"/>
    <property type="project" value="UniProtKB-EC"/>
</dbReference>
<feature type="site" description="Important for catalysis" evidence="9">
    <location>
        <position position="167"/>
    </location>
</feature>
<evidence type="ECO:0000256" key="8">
    <source>
        <dbReference type="PIRSR" id="PIRSR000185-2"/>
    </source>
</evidence>
<feature type="binding site" evidence="8">
    <location>
        <position position="210"/>
    </location>
    <ligand>
        <name>NAD(+)</name>
        <dbReference type="ChEBI" id="CHEBI:57540"/>
    </ligand>
</feature>
<dbReference type="FunFam" id="3.40.50.10860:FF:000002">
    <property type="entry name" value="Glutamate dehydrogenase"/>
    <property type="match status" value="1"/>
</dbReference>
<feature type="active site" description="Proton donor" evidence="7">
    <location>
        <position position="127"/>
    </location>
</feature>
<dbReference type="Gene3D" id="1.10.285.10">
    <property type="entry name" value="Glutamate Dehydrogenase, chain A, domain 3"/>
    <property type="match status" value="2"/>
</dbReference>
<accession>A0A919ENJ9</accession>
<dbReference type="SUPFAM" id="SSF51735">
    <property type="entry name" value="NAD(P)-binding Rossmann-fold domains"/>
    <property type="match status" value="1"/>
</dbReference>
<feature type="binding site" evidence="8">
    <location>
        <position position="377"/>
    </location>
    <ligand>
        <name>substrate</name>
    </ligand>
</feature>
<dbReference type="Proteomes" id="UP000623842">
    <property type="component" value="Unassembled WGS sequence"/>
</dbReference>
<dbReference type="GO" id="GO:0006537">
    <property type="term" value="P:glutamate biosynthetic process"/>
    <property type="evidence" value="ECO:0007669"/>
    <property type="project" value="TreeGrafter"/>
</dbReference>
<keyword evidence="4 6" id="KW-0560">Oxidoreductase</keyword>
<evidence type="ECO:0000259" key="11">
    <source>
        <dbReference type="SMART" id="SM00839"/>
    </source>
</evidence>
<comment type="caution">
    <text evidence="12">The sequence shown here is derived from an EMBL/GenBank/DDBJ whole genome shotgun (WGS) entry which is preliminary data.</text>
</comment>
<dbReference type="InterPro" id="IPR046346">
    <property type="entry name" value="Aminoacid_DH-like_N_sf"/>
</dbReference>
<comment type="function">
    <text evidence="1">Catalyzes the reversible oxidative deamination of glutamate to alpha-ketoglutarate and ammonia.</text>
</comment>
<dbReference type="InterPro" id="IPR006096">
    <property type="entry name" value="Glu/Leu/Phe/Val/Trp_DH_C"/>
</dbReference>
<gene>
    <name evidence="12" type="ORF">GCM10017161_38290</name>
</gene>
<evidence type="ECO:0000313" key="12">
    <source>
        <dbReference type="EMBL" id="GHG05115.1"/>
    </source>
</evidence>
<evidence type="ECO:0000313" key="13">
    <source>
        <dbReference type="Proteomes" id="UP000623842"/>
    </source>
</evidence>
<dbReference type="Pfam" id="PF02812">
    <property type="entry name" value="ELFV_dehydrog_N"/>
    <property type="match status" value="1"/>
</dbReference>
<evidence type="ECO:0000256" key="7">
    <source>
        <dbReference type="PIRSR" id="PIRSR000185-1"/>
    </source>
</evidence>
<dbReference type="GO" id="GO:0000166">
    <property type="term" value="F:nucleotide binding"/>
    <property type="evidence" value="ECO:0007669"/>
    <property type="project" value="UniProtKB-KW"/>
</dbReference>
<protein>
    <recommendedName>
        <fullName evidence="6">Glutamate dehydrogenase</fullName>
    </recommendedName>
</protein>
<dbReference type="EMBL" id="BNCK01000011">
    <property type="protein sequence ID" value="GHG05115.1"/>
    <property type="molecule type" value="Genomic_DNA"/>
</dbReference>
<dbReference type="Gene3D" id="3.40.50.10860">
    <property type="entry name" value="Leucine Dehydrogenase, chain A, domain 1"/>
    <property type="match status" value="1"/>
</dbReference>
<dbReference type="InterPro" id="IPR014362">
    <property type="entry name" value="Glu_DH"/>
</dbReference>
<dbReference type="InterPro" id="IPR006095">
    <property type="entry name" value="Glu/Leu/Phe/Val/Trp_DH"/>
</dbReference>
<evidence type="ECO:0000256" key="10">
    <source>
        <dbReference type="RuleBase" id="RU004417"/>
    </source>
</evidence>
<dbReference type="InterPro" id="IPR033524">
    <property type="entry name" value="Glu/Leu/Phe/Val_DH_AS"/>
</dbReference>
<sequence length="439" mass="48682">MNSPYVKNTVNKIKGLYQHQSEYLQVVDELIDYSDIDEELTQALEQNNGLERLLQPDRIISFQVAWLDDNNQVQVNQGWRVQHANLIGPYKGGLRFHPSVNESVLKFLALEQTFKNALTGLPIGGAKGGANFDPKGKSSREIMRFCQAFMTELYRHIGPNTDVPAGDINVGTREIGYLFGQYRRLQNQFSGALTGKELDFGGSQVRVESTGYGVVYFIENVLERFQQKLSNMSLAISGCGNVALHVAEKAIEQGAKVVTLSNSDGCLSREQGLSAKLVAQLLQSKERPNLKEVAKQFGAKWHQGAKPWQQNVDIAVPCATQNELNGDDAKVLLTNKVQYIFEGANMPCTSDAVALFEQSNSIFSPAKVVNCGGVIASAFEMGQNAMFYPESYQTVDEKLKKTMRQIHTHCMENNESSYLIGANSFALKKLIHVMNLQGV</sequence>
<feature type="binding site" evidence="8">
    <location>
        <position position="115"/>
    </location>
    <ligand>
        <name>substrate</name>
    </ligand>
</feature>
<name>A0A919ENJ9_9GAMM</name>
<dbReference type="InterPro" id="IPR036291">
    <property type="entry name" value="NAD(P)-bd_dom_sf"/>
</dbReference>